<evidence type="ECO:0000259" key="29">
    <source>
        <dbReference type="PROSITE" id="PS51860"/>
    </source>
</evidence>
<feature type="domain" description="Protein kinase" evidence="27">
    <location>
        <begin position="733"/>
        <end position="992"/>
    </location>
</feature>
<feature type="region of interest" description="Disordered" evidence="26">
    <location>
        <begin position="1029"/>
        <end position="1055"/>
    </location>
</feature>
<evidence type="ECO:0000256" key="14">
    <source>
        <dbReference type="ARBA" id="ARBA00022777"/>
    </source>
</evidence>
<dbReference type="InterPro" id="IPR000719">
    <property type="entry name" value="Prot_kinase_dom"/>
</dbReference>
<dbReference type="CDD" id="cd11630">
    <property type="entry name" value="HR1_PKN1_2"/>
    <property type="match status" value="1"/>
</dbReference>
<evidence type="ECO:0000256" key="4">
    <source>
        <dbReference type="ARBA" id="ARBA00004496"/>
    </source>
</evidence>
<accession>A0A3Q0FMP9</accession>
<evidence type="ECO:0000256" key="20">
    <source>
        <dbReference type="ARBA" id="ARBA00023242"/>
    </source>
</evidence>
<evidence type="ECO:0000256" key="11">
    <source>
        <dbReference type="ARBA" id="ARBA00022679"/>
    </source>
</evidence>
<dbReference type="SUPFAM" id="SSF46585">
    <property type="entry name" value="HR1 repeat"/>
    <property type="match status" value="3"/>
</dbReference>
<feature type="binding site" evidence="24">
    <location>
        <position position="762"/>
    </location>
    <ligand>
        <name>ATP</name>
        <dbReference type="ChEBI" id="CHEBI:30616"/>
    </ligand>
</feature>
<evidence type="ECO:0000256" key="13">
    <source>
        <dbReference type="ARBA" id="ARBA00022741"/>
    </source>
</evidence>
<keyword evidence="30" id="KW-1185">Reference proteome</keyword>
<evidence type="ECO:0000256" key="16">
    <source>
        <dbReference type="ARBA" id="ARBA00023015"/>
    </source>
</evidence>
<keyword evidence="9" id="KW-0723">Serine/threonine-protein kinase</keyword>
<dbReference type="SUPFAM" id="SSF56112">
    <property type="entry name" value="Protein kinase-like (PK-like)"/>
    <property type="match status" value="1"/>
</dbReference>
<dbReference type="KEGG" id="asn:102373602"/>
<dbReference type="InterPro" id="IPR017892">
    <property type="entry name" value="Pkinase_C"/>
</dbReference>
<keyword evidence="12" id="KW-0677">Repeat</keyword>
<keyword evidence="15 24" id="KW-0067">ATP-binding</keyword>
<keyword evidence="13 24" id="KW-0547">Nucleotide-binding</keyword>
<feature type="domain" description="AGC-kinase C-terminal" evidence="28">
    <location>
        <begin position="995"/>
        <end position="1062"/>
    </location>
</feature>
<dbReference type="FunFam" id="1.10.510.10:FF:000038">
    <property type="entry name" value="serine/threonine-protein kinase N2 isoform X1"/>
    <property type="match status" value="1"/>
</dbReference>
<dbReference type="AlphaFoldDB" id="A0A3Q0FMP9"/>
<evidence type="ECO:0000256" key="1">
    <source>
        <dbReference type="ARBA" id="ARBA00004123"/>
    </source>
</evidence>
<evidence type="ECO:0000256" key="19">
    <source>
        <dbReference type="ARBA" id="ARBA00023163"/>
    </source>
</evidence>
<feature type="region of interest" description="Disordered" evidence="26">
    <location>
        <begin position="1"/>
        <end position="49"/>
    </location>
</feature>
<dbReference type="Pfam" id="PF02185">
    <property type="entry name" value="HR1"/>
    <property type="match status" value="3"/>
</dbReference>
<evidence type="ECO:0000256" key="7">
    <source>
        <dbReference type="ARBA" id="ARBA00012429"/>
    </source>
</evidence>
<proteinExistence type="inferred from homology"/>
<feature type="coiled-coil region" evidence="25">
    <location>
        <begin position="92"/>
        <end position="119"/>
    </location>
</feature>
<reference evidence="31" key="1">
    <citation type="submission" date="2025-08" db="UniProtKB">
        <authorList>
            <consortium name="RefSeq"/>
        </authorList>
    </citation>
    <scope>IDENTIFICATION</scope>
</reference>
<evidence type="ECO:0000259" key="27">
    <source>
        <dbReference type="PROSITE" id="PS50011"/>
    </source>
</evidence>
<dbReference type="InterPro" id="IPR017441">
    <property type="entry name" value="Protein_kinase_ATP_BS"/>
</dbReference>
<dbReference type="Gene3D" id="1.10.510.10">
    <property type="entry name" value="Transferase(Phosphotransferase) domain 1"/>
    <property type="match status" value="1"/>
</dbReference>
<dbReference type="Gene3D" id="3.30.200.20">
    <property type="entry name" value="Phosphorylase Kinase, domain 1"/>
    <property type="match status" value="1"/>
</dbReference>
<evidence type="ECO:0000259" key="28">
    <source>
        <dbReference type="PROSITE" id="PS51285"/>
    </source>
</evidence>
<dbReference type="PANTHER" id="PTHR24351">
    <property type="entry name" value="RIBOSOMAL PROTEIN S6 KINASE"/>
    <property type="match status" value="1"/>
</dbReference>
<keyword evidence="10" id="KW-0597">Phosphoprotein</keyword>
<dbReference type="FunFam" id="3.30.200.20:FF:000058">
    <property type="entry name" value="Putative serine/threonine-protein kinase N2"/>
    <property type="match status" value="1"/>
</dbReference>
<gene>
    <name evidence="31" type="primary">LOC102373602</name>
</gene>
<evidence type="ECO:0000256" key="18">
    <source>
        <dbReference type="ARBA" id="ARBA00023136"/>
    </source>
</evidence>
<evidence type="ECO:0000256" key="9">
    <source>
        <dbReference type="ARBA" id="ARBA00022527"/>
    </source>
</evidence>
<dbReference type="InterPro" id="IPR011009">
    <property type="entry name" value="Kinase-like_dom_sf"/>
</dbReference>
<evidence type="ECO:0000256" key="21">
    <source>
        <dbReference type="ARBA" id="ARBA00047272"/>
    </source>
</evidence>
<comment type="similarity">
    <text evidence="6">Belongs to the protein kinase superfamily. AGC Ser/Thr protein kinase family. PKC subfamily.</text>
</comment>
<dbReference type="SMART" id="SM00220">
    <property type="entry name" value="S_TKc"/>
    <property type="match status" value="1"/>
</dbReference>
<comment type="catalytic activity">
    <reaction evidence="22">
        <text>L-seryl-[protein] + ATP = O-phospho-L-seryl-[protein] + ADP + H(+)</text>
        <dbReference type="Rhea" id="RHEA:17989"/>
        <dbReference type="Rhea" id="RHEA-COMP:9863"/>
        <dbReference type="Rhea" id="RHEA-COMP:11604"/>
        <dbReference type="ChEBI" id="CHEBI:15378"/>
        <dbReference type="ChEBI" id="CHEBI:29999"/>
        <dbReference type="ChEBI" id="CHEBI:30616"/>
        <dbReference type="ChEBI" id="CHEBI:83421"/>
        <dbReference type="ChEBI" id="CHEBI:456216"/>
        <dbReference type="EC" id="2.7.11.13"/>
    </reaction>
</comment>
<evidence type="ECO:0000313" key="31">
    <source>
        <dbReference type="RefSeq" id="XP_025048537.1"/>
    </source>
</evidence>
<name>A0A3Q0FMP9_ALLSI</name>
<dbReference type="PROSITE" id="PS50011">
    <property type="entry name" value="PROTEIN_KINASE_DOM"/>
    <property type="match status" value="1"/>
</dbReference>
<comment type="catalytic activity">
    <reaction evidence="21">
        <text>L-threonyl-[protein] + ATP = O-phospho-L-threonyl-[protein] + ADP + H(+)</text>
        <dbReference type="Rhea" id="RHEA:46608"/>
        <dbReference type="Rhea" id="RHEA-COMP:11060"/>
        <dbReference type="Rhea" id="RHEA-COMP:11605"/>
        <dbReference type="ChEBI" id="CHEBI:15378"/>
        <dbReference type="ChEBI" id="CHEBI:30013"/>
        <dbReference type="ChEBI" id="CHEBI:30616"/>
        <dbReference type="ChEBI" id="CHEBI:61977"/>
        <dbReference type="ChEBI" id="CHEBI:456216"/>
        <dbReference type="EC" id="2.7.11.13"/>
    </reaction>
</comment>
<dbReference type="InterPro" id="IPR011072">
    <property type="entry name" value="HR1_rho-bd"/>
</dbReference>
<dbReference type="InParanoid" id="A0A3Q0FMP9"/>
<keyword evidence="20" id="KW-0539">Nucleus</keyword>
<dbReference type="RefSeq" id="XP_025048537.1">
    <property type="nucleotide sequence ID" value="XM_025192752.1"/>
</dbReference>
<feature type="region of interest" description="Disordered" evidence="26">
    <location>
        <begin position="352"/>
        <end position="420"/>
    </location>
</feature>
<dbReference type="SUPFAM" id="SSF49562">
    <property type="entry name" value="C2 domain (Calcium/lipid-binding domain, CaLB)"/>
    <property type="match status" value="1"/>
</dbReference>
<dbReference type="GO" id="GO:0007165">
    <property type="term" value="P:signal transduction"/>
    <property type="evidence" value="ECO:0007669"/>
    <property type="project" value="InterPro"/>
</dbReference>
<feature type="region of interest" description="Disordered" evidence="26">
    <location>
        <begin position="678"/>
        <end position="724"/>
    </location>
</feature>
<dbReference type="InterPro" id="IPR000961">
    <property type="entry name" value="AGC-kinase_C"/>
</dbReference>
<dbReference type="GO" id="GO:0030496">
    <property type="term" value="C:midbody"/>
    <property type="evidence" value="ECO:0007669"/>
    <property type="project" value="UniProtKB-SubCell"/>
</dbReference>
<evidence type="ECO:0000256" key="23">
    <source>
        <dbReference type="PROSITE-ProRule" id="PRU01207"/>
    </source>
</evidence>
<dbReference type="SMART" id="SM00133">
    <property type="entry name" value="S_TK_X"/>
    <property type="match status" value="1"/>
</dbReference>
<dbReference type="InterPro" id="IPR008271">
    <property type="entry name" value="Ser/Thr_kinase_AS"/>
</dbReference>
<dbReference type="STRING" id="38654.A0A3Q0FMP9"/>
<evidence type="ECO:0000256" key="25">
    <source>
        <dbReference type="SAM" id="Coils"/>
    </source>
</evidence>
<evidence type="ECO:0000256" key="22">
    <source>
        <dbReference type="ARBA" id="ARBA00047470"/>
    </source>
</evidence>
<evidence type="ECO:0000256" key="6">
    <source>
        <dbReference type="ARBA" id="ARBA00005490"/>
    </source>
</evidence>
<dbReference type="FunFam" id="1.10.287.160:FF:000001">
    <property type="entry name" value="Putative serine/threonine-protein kinase N2"/>
    <property type="match status" value="1"/>
</dbReference>
<dbReference type="PROSITE" id="PS00107">
    <property type="entry name" value="PROTEIN_KINASE_ATP"/>
    <property type="match status" value="1"/>
</dbReference>
<dbReference type="Pfam" id="PF00069">
    <property type="entry name" value="Pkinase"/>
    <property type="match status" value="1"/>
</dbReference>
<dbReference type="GeneID" id="102373602"/>
<keyword evidence="14 31" id="KW-0418">Kinase</keyword>
<dbReference type="InterPro" id="IPR037313">
    <property type="entry name" value="PKN_HR1_1"/>
</dbReference>
<dbReference type="SMART" id="SM00742">
    <property type="entry name" value="Hr1"/>
    <property type="match status" value="3"/>
</dbReference>
<dbReference type="Proteomes" id="UP000189705">
    <property type="component" value="Unplaced"/>
</dbReference>
<feature type="domain" description="REM-1" evidence="29">
    <location>
        <begin position="85"/>
        <end position="159"/>
    </location>
</feature>
<evidence type="ECO:0000256" key="5">
    <source>
        <dbReference type="ARBA" id="ARBA00004626"/>
    </source>
</evidence>
<evidence type="ECO:0000256" key="24">
    <source>
        <dbReference type="PROSITE-ProRule" id="PRU10141"/>
    </source>
</evidence>
<evidence type="ECO:0000256" key="3">
    <source>
        <dbReference type="ARBA" id="ARBA00004370"/>
    </source>
</evidence>
<keyword evidence="16" id="KW-0805">Transcription regulation</keyword>
<evidence type="ECO:0000256" key="10">
    <source>
        <dbReference type="ARBA" id="ARBA00022553"/>
    </source>
</evidence>
<feature type="domain" description="REM-1" evidence="29">
    <location>
        <begin position="255"/>
        <end position="337"/>
    </location>
</feature>
<dbReference type="InterPro" id="IPR036274">
    <property type="entry name" value="HR1_rpt_sf"/>
</dbReference>
<evidence type="ECO:0000313" key="30">
    <source>
        <dbReference type="Proteomes" id="UP000189705"/>
    </source>
</evidence>
<evidence type="ECO:0000256" key="8">
    <source>
        <dbReference type="ARBA" id="ARBA00022490"/>
    </source>
</evidence>
<dbReference type="CDD" id="cd05589">
    <property type="entry name" value="STKc_PKN"/>
    <property type="match status" value="1"/>
</dbReference>
<dbReference type="GO" id="GO:0005737">
    <property type="term" value="C:cytoplasm"/>
    <property type="evidence" value="ECO:0007669"/>
    <property type="project" value="UniProtKB-SubCell"/>
</dbReference>
<keyword evidence="18" id="KW-0472">Membrane</keyword>
<keyword evidence="11" id="KW-0808">Transferase</keyword>
<feature type="compositionally biased region" description="Polar residues" evidence="26">
    <location>
        <begin position="1"/>
        <end position="14"/>
    </location>
</feature>
<dbReference type="InterPro" id="IPR035892">
    <property type="entry name" value="C2_domain_sf"/>
</dbReference>
<keyword evidence="19" id="KW-0804">Transcription</keyword>
<dbReference type="GO" id="GO:0004697">
    <property type="term" value="F:diacylglycerol-dependent serine/threonine kinase activity"/>
    <property type="evidence" value="ECO:0007669"/>
    <property type="project" value="UniProtKB-EC"/>
</dbReference>
<dbReference type="PROSITE" id="PS51285">
    <property type="entry name" value="AGC_KINASE_CTER"/>
    <property type="match status" value="1"/>
</dbReference>
<protein>
    <recommendedName>
        <fullName evidence="7">protein kinase C</fullName>
        <ecNumber evidence="7">2.7.11.13</ecNumber>
    </recommendedName>
</protein>
<dbReference type="Gene3D" id="1.10.287.160">
    <property type="entry name" value="HR1 repeat"/>
    <property type="match status" value="3"/>
</dbReference>
<sequence>MQSAGEGTGFSSSGRKPRVSLGCGADGQWARTGAGMSFSDPDTGSEHDAELSAGAFAPAPPFSPQGEAPSSVLAALGLGPGGAPDLAAPGVQQRLDEERERIRREIRKELKLKEGAENLRRATTARRHQASVDGLLKGSARRLRDLHERLRSLDAHIMVKETPDDPDAPQSPGSQSRAAAAESRLAGLEKQLNIELKVKQGAENMIQTYANGASKDRKLLQTAQQMLQDSKTKIDIIRMQMRKALQAGAAPPDPDDPTGAGELSCAELRVEELWHHFRVELAVAEGAKNALRLLSSGSSKVQDRRATNEAQAKLTESSQKLDVLRLALESGIAALPDGHPKACLVREELALGARQPPPSPHPPFTGVAPPRAALGSPAPQEQPPGAQPMCESWERTWASGLPDPTPLPGLGENPGIPAPPAVALTELENTQVSGLPLTPSPPTIGTLAVRLLGCTGLLEVVPGRSRGAPPWLPCHSSSPSPGPSASFMGRSGRGLYSRTGSLSGRTPPKADDLSSEVSAVLKVDNTVMGQTAWKPVGLDAWDQTFALELERARELELLLYWRDYRSLCALKHLKLEDFLDNQLHEVHLGLEPQGTLLAEVTFFNPVIERIPRLQRQKKIFSKQQGRAFLRARQMNIDIATWVRLLRRVLPAPSASYSPSAPPRPGPAHGDIAIEKLSLDSDKPPVPPCDQEDREEPLVPTQRTREDEKTPVADAPQPRSGSLRRKTPLTLDDFKFLAVLGRGHFGKVLLSECTHTGQLYAVKALKKGDIVARDEVESLLCEKRILEAATEARHPFLVNLAACFQTPAHVCFVMEYAPGGDLMMHIHTDVFTEPRAMFYAACVVLGLQFLHDHKIVYRDLKLDNLLLDAEGFVKIADFGLCKEGMGYGDRTSTFCGTPEFLAPEVLTDTSYTRAVDWWGLGVLIYEMLVGESPFPGDDEEEVFDSIVNDEVRYPRFLSTEAIGLMRRLLRRNPERRLGSSERDAEDIQQRPFISRQNMDWEALLGRRLPPPFVPTIQGRADISNFDEEFTAEAPTLTPPREPRPLGPSDQATFRDFDYVSDAC</sequence>
<dbReference type="GO" id="GO:0005524">
    <property type="term" value="F:ATP binding"/>
    <property type="evidence" value="ECO:0007669"/>
    <property type="project" value="UniProtKB-UniRule"/>
</dbReference>
<dbReference type="InterPro" id="IPR037317">
    <property type="entry name" value="PKN1_HR1_2"/>
</dbReference>
<dbReference type="CDD" id="cd11622">
    <property type="entry name" value="HR1_PKN_1"/>
    <property type="match status" value="1"/>
</dbReference>
<keyword evidence="8" id="KW-0963">Cytoplasm</keyword>
<comment type="subcellular location">
    <subcellularLocation>
        <location evidence="5">Cleavage furrow</location>
    </subcellularLocation>
    <subcellularLocation>
        <location evidence="4">Cytoplasm</location>
    </subcellularLocation>
    <subcellularLocation>
        <location evidence="3">Membrane</location>
    </subcellularLocation>
    <subcellularLocation>
        <location evidence="2">Midbody</location>
    </subcellularLocation>
    <subcellularLocation>
        <location evidence="1">Nucleus</location>
    </subcellularLocation>
</comment>
<evidence type="ECO:0000256" key="12">
    <source>
        <dbReference type="ARBA" id="ARBA00022737"/>
    </source>
</evidence>
<dbReference type="FunFam" id="1.10.287.160:FF:000002">
    <property type="entry name" value="Putative serine/threonine-protein kinase N2"/>
    <property type="match status" value="1"/>
</dbReference>
<evidence type="ECO:0000256" key="26">
    <source>
        <dbReference type="SAM" id="MobiDB-lite"/>
    </source>
</evidence>
<organism evidence="30 31">
    <name type="scientific">Alligator sinensis</name>
    <name type="common">Chinese alligator</name>
    <dbReference type="NCBI Taxonomy" id="38654"/>
    <lineage>
        <taxon>Eukaryota</taxon>
        <taxon>Metazoa</taxon>
        <taxon>Chordata</taxon>
        <taxon>Craniata</taxon>
        <taxon>Vertebrata</taxon>
        <taxon>Euteleostomi</taxon>
        <taxon>Archelosauria</taxon>
        <taxon>Archosauria</taxon>
        <taxon>Crocodylia</taxon>
        <taxon>Alligatoridae</taxon>
        <taxon>Alligatorinae</taxon>
        <taxon>Alligator</taxon>
    </lineage>
</organism>
<dbReference type="GO" id="GO:0031267">
    <property type="term" value="F:small GTPase binding"/>
    <property type="evidence" value="ECO:0007669"/>
    <property type="project" value="InterPro"/>
</dbReference>
<evidence type="ECO:0000256" key="15">
    <source>
        <dbReference type="ARBA" id="ARBA00022840"/>
    </source>
</evidence>
<dbReference type="PROSITE" id="PS51860">
    <property type="entry name" value="REM_1"/>
    <property type="match status" value="3"/>
</dbReference>
<feature type="region of interest" description="Disordered" evidence="26">
    <location>
        <begin position="160"/>
        <end position="184"/>
    </location>
</feature>
<dbReference type="FunFam" id="1.10.287.160:FF:000003">
    <property type="entry name" value="Putative serine/threonine-protein kinase N2"/>
    <property type="match status" value="1"/>
</dbReference>
<dbReference type="EC" id="2.7.11.13" evidence="7"/>
<keyword evidence="17 23" id="KW-0175">Coiled coil</keyword>
<feature type="domain" description="REM-1" evidence="29">
    <location>
        <begin position="171"/>
        <end position="250"/>
    </location>
</feature>
<dbReference type="GO" id="GO:0005634">
    <property type="term" value="C:nucleus"/>
    <property type="evidence" value="ECO:0007669"/>
    <property type="project" value="UniProtKB-SubCell"/>
</dbReference>
<dbReference type="Pfam" id="PF00433">
    <property type="entry name" value="Pkinase_C"/>
    <property type="match status" value="1"/>
</dbReference>
<dbReference type="GO" id="GO:0032154">
    <property type="term" value="C:cleavage furrow"/>
    <property type="evidence" value="ECO:0007669"/>
    <property type="project" value="UniProtKB-SubCell"/>
</dbReference>
<dbReference type="PROSITE" id="PS00108">
    <property type="entry name" value="PROTEIN_KINASE_ST"/>
    <property type="match status" value="1"/>
</dbReference>
<evidence type="ECO:0000256" key="2">
    <source>
        <dbReference type="ARBA" id="ARBA00004214"/>
    </source>
</evidence>
<evidence type="ECO:0000256" key="17">
    <source>
        <dbReference type="ARBA" id="ARBA00023054"/>
    </source>
</evidence>